<keyword evidence="4" id="KW-1185">Reference proteome</keyword>
<feature type="compositionally biased region" description="Low complexity" evidence="1">
    <location>
        <begin position="444"/>
        <end position="459"/>
    </location>
</feature>
<evidence type="ECO:0000256" key="1">
    <source>
        <dbReference type="SAM" id="MobiDB-lite"/>
    </source>
</evidence>
<dbReference type="AlphaFoldDB" id="A0A0D0T3S7"/>
<dbReference type="OrthoDB" id="5563539at2759"/>
<dbReference type="PANTHER" id="PTHR28051:SF1">
    <property type="entry name" value="PROTEIN MTL1-RELATED"/>
    <property type="match status" value="1"/>
</dbReference>
<dbReference type="HOGENOM" id="CLU_010298_0_0_1"/>
<feature type="region of interest" description="Disordered" evidence="1">
    <location>
        <begin position="280"/>
        <end position="323"/>
    </location>
</feature>
<feature type="compositionally biased region" description="Basic residues" evidence="1">
    <location>
        <begin position="229"/>
        <end position="241"/>
    </location>
</feature>
<reference evidence="3 4" key="1">
    <citation type="submission" date="2015-01" db="EMBL/GenBank/DDBJ databases">
        <title>The Genome Sequence of Cryptococcus gattii Ram5.</title>
        <authorList>
            <consortium name="The Broad Institute Genomics Platform"/>
            <person name="Cuomo C."/>
            <person name="Litvintseva A."/>
            <person name="Chen Y."/>
            <person name="Heitman J."/>
            <person name="Sun S."/>
            <person name="Springer D."/>
            <person name="Dromer F."/>
            <person name="Young S."/>
            <person name="Zeng Q."/>
            <person name="Gargeya S."/>
            <person name="Abouelleil A."/>
            <person name="Alvarado L."/>
            <person name="Chapman S.B."/>
            <person name="Gainer-Dewar J."/>
            <person name="Goldberg J."/>
            <person name="Griggs A."/>
            <person name="Gujja S."/>
            <person name="Hansen M."/>
            <person name="Howarth C."/>
            <person name="Imamovic A."/>
            <person name="Larimer J."/>
            <person name="Murphy C."/>
            <person name="Naylor J."/>
            <person name="Pearson M."/>
            <person name="Priest M."/>
            <person name="Roberts A."/>
            <person name="Saif S."/>
            <person name="Shea T."/>
            <person name="Sykes S."/>
            <person name="Wortman J."/>
            <person name="Nusbaum C."/>
            <person name="Birren B."/>
        </authorList>
    </citation>
    <scope>NUCLEOTIDE SEQUENCE [LARGE SCALE GENOMIC DNA]</scope>
    <source>
        <strain evidence="3 4">Ram5</strain>
    </source>
</reference>
<feature type="region of interest" description="Disordered" evidence="1">
    <location>
        <begin position="736"/>
        <end position="781"/>
    </location>
</feature>
<evidence type="ECO:0000259" key="2">
    <source>
        <dbReference type="Pfam" id="PF08550"/>
    </source>
</evidence>
<dbReference type="GO" id="GO:0005773">
    <property type="term" value="C:vacuole"/>
    <property type="evidence" value="ECO:0007669"/>
    <property type="project" value="GOC"/>
</dbReference>
<feature type="compositionally biased region" description="Low complexity" evidence="1">
    <location>
        <begin position="513"/>
        <end position="525"/>
    </location>
</feature>
<feature type="compositionally biased region" description="Basic and acidic residues" evidence="1">
    <location>
        <begin position="526"/>
        <end position="545"/>
    </location>
</feature>
<organism evidence="3 4">
    <name type="scientific">Cryptococcus deuterogattii Ram5</name>
    <dbReference type="NCBI Taxonomy" id="1296110"/>
    <lineage>
        <taxon>Eukaryota</taxon>
        <taxon>Fungi</taxon>
        <taxon>Dikarya</taxon>
        <taxon>Basidiomycota</taxon>
        <taxon>Agaricomycotina</taxon>
        <taxon>Tremellomycetes</taxon>
        <taxon>Tremellales</taxon>
        <taxon>Cryptococcaceae</taxon>
        <taxon>Cryptococcus</taxon>
        <taxon>Cryptococcus gattii species complex</taxon>
    </lineage>
</organism>
<accession>A0A0D0T3S7</accession>
<dbReference type="Proteomes" id="UP000053392">
    <property type="component" value="Unassembled WGS sequence"/>
</dbReference>
<feature type="compositionally biased region" description="Polar residues" evidence="1">
    <location>
        <begin position="561"/>
        <end position="575"/>
    </location>
</feature>
<gene>
    <name evidence="3" type="ORF">I313_03746</name>
</gene>
<feature type="compositionally biased region" description="Polar residues" evidence="1">
    <location>
        <begin position="631"/>
        <end position="642"/>
    </location>
</feature>
<feature type="compositionally biased region" description="Basic and acidic residues" evidence="1">
    <location>
        <begin position="579"/>
        <end position="591"/>
    </location>
</feature>
<name>A0A0D0T3S7_9TREE</name>
<protein>
    <recommendedName>
        <fullName evidence="2">Nitrogen regulatory protein areA GATA-like domain-containing protein</fullName>
    </recommendedName>
</protein>
<dbReference type="EMBL" id="KN847903">
    <property type="protein sequence ID" value="KIR40422.1"/>
    <property type="molecule type" value="Genomic_DNA"/>
</dbReference>
<feature type="region of interest" description="Disordered" evidence="1">
    <location>
        <begin position="188"/>
        <end position="258"/>
    </location>
</feature>
<dbReference type="GO" id="GO:0042149">
    <property type="term" value="P:cellular response to glucose starvation"/>
    <property type="evidence" value="ECO:0007669"/>
    <property type="project" value="TreeGrafter"/>
</dbReference>
<feature type="domain" description="Nitrogen regulatory protein areA GATA-like" evidence="2">
    <location>
        <begin position="82"/>
        <end position="109"/>
    </location>
</feature>
<dbReference type="PANTHER" id="PTHR28051">
    <property type="entry name" value="PROTEIN MTL1-RELATED"/>
    <property type="match status" value="1"/>
</dbReference>
<dbReference type="InterPro" id="IPR052292">
    <property type="entry name" value="Glucose_repression_reg"/>
</dbReference>
<dbReference type="GO" id="GO:0007039">
    <property type="term" value="P:protein catabolic process in the vacuole"/>
    <property type="evidence" value="ECO:0007669"/>
    <property type="project" value="TreeGrafter"/>
</dbReference>
<feature type="region of interest" description="Disordered" evidence="1">
    <location>
        <begin position="415"/>
        <end position="712"/>
    </location>
</feature>
<sequence>MAQVIPPIVSQLPQTIPPPSANKHLSSQLSLRLCLFANPIVQTSLPSDSGAAPSVEDIQDRLPSICVDYLSHDWSEEDVWASWRNMTRHKHEIANGVRLENASWRTWQKQRNKLKTISPETLNWLKDSDVTWLYGPLHTANVEPVRPLRIASTDDRLGIDGPDSRISAKKPILKHRTLSEMLTIPMPSSPVLEHVSNDGSSDSSGDDDDRPGLLQTKSDTNIFRTRGVMPRRRSPPRHHNLAKTPPELPSLLPSTEAQLNPGKRHISFNTFVEQCVAVDDPTQNQQQDSSDDDDVLEMKPSSVGSRSSRASRPSLSRASSTGSEHITIAKIAPTMLKTGPGVNHNLQMVYAPPPEYQSPGYDNLSAYDFPSPQVEAAVNRWQASGEGYGSVGYDYFSGPDFSANVDRSGVPIPAHIGTSYGGGRPSPNKYRPAASSPQQTFEPSSISSSTSSSSVNITSPAQPGRGILKTRPPDQAFSPESSSPPSAYFNYTPSAATGIGGMRGSSGAYDYPGASGSSATSAGVGVEERGRGRTPSRERLHDRSTSRGTSSGSASSKSPSEITPSHGSRKVQTPPQLDKVQEETRHIELGEPVRINETPRASQSAVTGEAVLASAPPFEPNQEDKDYIPDRSSTPTPHSSPQIAFRPLKDTSPASLPHTSATPRPSSGYSSDFPEADPPMTVPSSSKSNAGARATIAHVGTNAQPTFAEDDDGASIMGRAANIASTAKDLLGALWYGANDGQGDDGQNNGRNQTQSGQRQGAGGIQGKSPFHKRSGSGSQS</sequence>
<feature type="compositionally biased region" description="Low complexity" evidence="1">
    <location>
        <begin position="300"/>
        <end position="323"/>
    </location>
</feature>
<feature type="compositionally biased region" description="Low complexity" evidence="1">
    <location>
        <begin position="739"/>
        <end position="755"/>
    </location>
</feature>
<dbReference type="Pfam" id="PF08550">
    <property type="entry name" value="GATA_AreA"/>
    <property type="match status" value="1"/>
</dbReference>
<evidence type="ECO:0000313" key="3">
    <source>
        <dbReference type="EMBL" id="KIR40422.1"/>
    </source>
</evidence>
<proteinExistence type="predicted"/>
<evidence type="ECO:0000313" key="4">
    <source>
        <dbReference type="Proteomes" id="UP000053392"/>
    </source>
</evidence>
<feature type="compositionally biased region" description="Polar residues" evidence="1">
    <location>
        <begin position="652"/>
        <end position="670"/>
    </location>
</feature>
<dbReference type="InterPro" id="IPR013860">
    <property type="entry name" value="AreA_GATA"/>
</dbReference>
<feature type="compositionally biased region" description="Low complexity" evidence="1">
    <location>
        <begin position="546"/>
        <end position="560"/>
    </location>
</feature>